<evidence type="ECO:0000313" key="3">
    <source>
        <dbReference type="Proteomes" id="UP000638836"/>
    </source>
</evidence>
<organism evidence="2 3">
    <name type="scientific">Carnobacterium inhibens</name>
    <dbReference type="NCBI Taxonomy" id="147709"/>
    <lineage>
        <taxon>Bacteria</taxon>
        <taxon>Bacillati</taxon>
        <taxon>Bacillota</taxon>
        <taxon>Bacilli</taxon>
        <taxon>Lactobacillales</taxon>
        <taxon>Carnobacteriaceae</taxon>
        <taxon>Carnobacterium</taxon>
    </lineage>
</organism>
<evidence type="ECO:0000313" key="2">
    <source>
        <dbReference type="EMBL" id="MBC9825593.1"/>
    </source>
</evidence>
<proteinExistence type="predicted"/>
<dbReference type="Proteomes" id="UP000638836">
    <property type="component" value="Unassembled WGS sequence"/>
</dbReference>
<keyword evidence="3" id="KW-1185">Reference proteome</keyword>
<keyword evidence="2" id="KW-0378">Hydrolase</keyword>
<dbReference type="GO" id="GO:0016787">
    <property type="term" value="F:hydrolase activity"/>
    <property type="evidence" value="ECO:0007669"/>
    <property type="project" value="UniProtKB-KW"/>
</dbReference>
<sequence>MCVGWISIKEMRVKMDWDKEIQELATKFVPYIESGLYIHDGTNNLFSKNENDLFPSASIIKLPIYLYYYEKAIQGKLHLKTKVTVPKLNRANGSGIMHILTSIEEWSIEDLLQLMIAVSDNEATNQLIGYVGLEDLQAWMQTKHWHEGIALRRYLMDYESGLVNEVSPLGATEVLKEIIELGANHPSWKNQIEKPFLLQQFRTGLPGYLDEREIPILEMLNKTGEDNEIRHDVALFRYQDRIIYIASLNKSVKEEAKAIEWMQEIGKLAFKWLTTTD</sequence>
<dbReference type="InterPro" id="IPR012338">
    <property type="entry name" value="Beta-lactam/transpept-like"/>
</dbReference>
<protein>
    <submittedName>
        <fullName evidence="2">Serine hydrolase</fullName>
    </submittedName>
</protein>
<comment type="caution">
    <text evidence="2">The sequence shown here is derived from an EMBL/GenBank/DDBJ whole genome shotgun (WGS) entry which is preliminary data.</text>
</comment>
<reference evidence="2 3" key="1">
    <citation type="journal article" date="2020" name="Microorganisms">
        <title>New Insight into Antimicrobial Compounds from Food and Marine-Sourced Carnobacterium Species through Phenotype and Genome Analyses.</title>
        <authorList>
            <person name="Begrem S."/>
            <person name="Ivaniuk F."/>
            <person name="Gigout-Chevalier F."/>
            <person name="Kolypczuk L."/>
            <person name="Bonnetot S."/>
            <person name="Leroi F."/>
            <person name="Grovel O."/>
            <person name="Delbarre-Ladrat C."/>
            <person name="Passerini D."/>
        </authorList>
    </citation>
    <scope>NUCLEOTIDE SEQUENCE [LARGE SCALE GENOMIC DNA]</scope>
    <source>
        <strain evidence="2 3">MIP2551</strain>
    </source>
</reference>
<dbReference type="Gene3D" id="3.40.710.10">
    <property type="entry name" value="DD-peptidase/beta-lactamase superfamily"/>
    <property type="match status" value="1"/>
</dbReference>
<gene>
    <name evidence="2" type="ORF">GLO26_07120</name>
</gene>
<dbReference type="SUPFAM" id="SSF56601">
    <property type="entry name" value="beta-lactamase/transpeptidase-like"/>
    <property type="match status" value="1"/>
</dbReference>
<dbReference type="InterPro" id="IPR000871">
    <property type="entry name" value="Beta-lactam_class-A"/>
</dbReference>
<evidence type="ECO:0000259" key="1">
    <source>
        <dbReference type="Pfam" id="PF13354"/>
    </source>
</evidence>
<accession>A0ABR7TDM9</accession>
<dbReference type="InterPro" id="IPR045155">
    <property type="entry name" value="Beta-lactam_cat"/>
</dbReference>
<dbReference type="Pfam" id="PF13354">
    <property type="entry name" value="Beta-lactamase2"/>
    <property type="match status" value="1"/>
</dbReference>
<dbReference type="PANTHER" id="PTHR35333">
    <property type="entry name" value="BETA-LACTAMASE"/>
    <property type="match status" value="1"/>
</dbReference>
<feature type="domain" description="Beta-lactamase class A catalytic" evidence="1">
    <location>
        <begin position="37"/>
        <end position="242"/>
    </location>
</feature>
<dbReference type="EMBL" id="WNJQ01000005">
    <property type="protein sequence ID" value="MBC9825593.1"/>
    <property type="molecule type" value="Genomic_DNA"/>
</dbReference>
<dbReference type="PANTHER" id="PTHR35333:SF3">
    <property type="entry name" value="BETA-LACTAMASE-TYPE TRANSPEPTIDASE FOLD CONTAINING PROTEIN"/>
    <property type="match status" value="1"/>
</dbReference>
<name>A0ABR7TDM9_9LACT</name>